<evidence type="ECO:0000256" key="1">
    <source>
        <dbReference type="SAM" id="MobiDB-lite"/>
    </source>
</evidence>
<name>A0ABY4Q3B6_9ACTN</name>
<reference evidence="2 3" key="1">
    <citation type="submission" date="2022-05" db="EMBL/GenBank/DDBJ databases">
        <authorList>
            <person name="Zhou X."/>
            <person name="Li K."/>
            <person name="Man Y."/>
        </authorList>
    </citation>
    <scope>NUCLEOTIDE SEQUENCE [LARGE SCALE GENOMIC DNA]</scope>
    <source>
        <strain evidence="2 3">MS405</strain>
    </source>
</reference>
<protein>
    <submittedName>
        <fullName evidence="2">Uncharacterized protein</fullName>
    </submittedName>
</protein>
<proteinExistence type="predicted"/>
<dbReference type="EMBL" id="CP097289">
    <property type="protein sequence ID" value="UQT60668.1"/>
    <property type="molecule type" value="Genomic_DNA"/>
</dbReference>
<dbReference type="RefSeq" id="WP_249592001.1">
    <property type="nucleotide sequence ID" value="NZ_BAAAQL010000018.1"/>
</dbReference>
<sequence length="69" mass="7001">MNDPLLVAQLLAVHGTSRPSTTEADAARGRPAGHGGSPQAGADALPAEFNTFNNTLVPTSASSARPVVY</sequence>
<evidence type="ECO:0000313" key="2">
    <source>
        <dbReference type="EMBL" id="UQT60668.1"/>
    </source>
</evidence>
<organism evidence="2 3">
    <name type="scientific">Streptomyces durmitorensis</name>
    <dbReference type="NCBI Taxonomy" id="319947"/>
    <lineage>
        <taxon>Bacteria</taxon>
        <taxon>Bacillati</taxon>
        <taxon>Actinomycetota</taxon>
        <taxon>Actinomycetes</taxon>
        <taxon>Kitasatosporales</taxon>
        <taxon>Streptomycetaceae</taxon>
        <taxon>Streptomyces</taxon>
    </lineage>
</organism>
<keyword evidence="3" id="KW-1185">Reference proteome</keyword>
<dbReference type="Proteomes" id="UP000829992">
    <property type="component" value="Chromosome"/>
</dbReference>
<feature type="region of interest" description="Disordered" evidence="1">
    <location>
        <begin position="13"/>
        <end position="44"/>
    </location>
</feature>
<gene>
    <name evidence="2" type="ORF">M4V62_39465</name>
</gene>
<evidence type="ECO:0000313" key="3">
    <source>
        <dbReference type="Proteomes" id="UP000829992"/>
    </source>
</evidence>
<accession>A0ABY4Q3B6</accession>